<evidence type="ECO:0000313" key="14">
    <source>
        <dbReference type="Proteomes" id="UP000295565"/>
    </source>
</evidence>
<gene>
    <name evidence="13" type="ORF">EV690_3068</name>
</gene>
<evidence type="ECO:0000256" key="8">
    <source>
        <dbReference type="ARBA" id="ARBA00022989"/>
    </source>
</evidence>
<feature type="transmembrane region" description="Helical" evidence="12">
    <location>
        <begin position="242"/>
        <end position="270"/>
    </location>
</feature>
<dbReference type="PANTHER" id="PTHR32196:SF29">
    <property type="entry name" value="AUTOINDUCER 2 IMPORT SYSTEM PERMEASE PROTEIN LSRC"/>
    <property type="match status" value="1"/>
</dbReference>
<evidence type="ECO:0000256" key="11">
    <source>
        <dbReference type="ARBA" id="ARBA00039382"/>
    </source>
</evidence>
<dbReference type="GO" id="GO:0005886">
    <property type="term" value="C:plasma membrane"/>
    <property type="evidence" value="ECO:0007669"/>
    <property type="project" value="UniProtKB-SubCell"/>
</dbReference>
<dbReference type="GO" id="GO:0022857">
    <property type="term" value="F:transmembrane transporter activity"/>
    <property type="evidence" value="ECO:0007669"/>
    <property type="project" value="InterPro"/>
</dbReference>
<evidence type="ECO:0000256" key="6">
    <source>
        <dbReference type="ARBA" id="ARBA00022519"/>
    </source>
</evidence>
<dbReference type="PANTHER" id="PTHR32196">
    <property type="entry name" value="ABC TRANSPORTER PERMEASE PROTEIN YPHD-RELATED-RELATED"/>
    <property type="match status" value="1"/>
</dbReference>
<feature type="transmembrane region" description="Helical" evidence="12">
    <location>
        <begin position="86"/>
        <end position="108"/>
    </location>
</feature>
<proteinExistence type="inferred from homology"/>
<evidence type="ECO:0000256" key="12">
    <source>
        <dbReference type="SAM" id="Phobius"/>
    </source>
</evidence>
<comment type="subunit">
    <text evidence="3">The complex is composed of two ATP-binding proteins (LsrA), two transmembrane proteins (LsrC and LsrD) and a solute-binding protein (LsrB).</text>
</comment>
<evidence type="ECO:0000256" key="9">
    <source>
        <dbReference type="ARBA" id="ARBA00023136"/>
    </source>
</evidence>
<feature type="transmembrane region" description="Helical" evidence="12">
    <location>
        <begin position="205"/>
        <end position="230"/>
    </location>
</feature>
<accession>A0A4R1J9Y7</accession>
<evidence type="ECO:0000256" key="10">
    <source>
        <dbReference type="ARBA" id="ARBA00025439"/>
    </source>
</evidence>
<comment type="function">
    <text evidence="10">Part of the ABC transporter complex LsrABCD involved in autoinducer 2 (AI-2) import. Probably responsible for the translocation of the substrate across the membrane.</text>
</comment>
<feature type="transmembrane region" description="Helical" evidence="12">
    <location>
        <begin position="153"/>
        <end position="175"/>
    </location>
</feature>
<feature type="transmembrane region" description="Helical" evidence="12">
    <location>
        <begin position="63"/>
        <end position="80"/>
    </location>
</feature>
<protein>
    <recommendedName>
        <fullName evidence="11">Autoinducer 2 import system permease protein LsrC</fullName>
    </recommendedName>
</protein>
<feature type="transmembrane region" description="Helical" evidence="12">
    <location>
        <begin position="282"/>
        <end position="301"/>
    </location>
</feature>
<keyword evidence="4" id="KW-0813">Transport</keyword>
<organism evidence="13 14">
    <name type="scientific">Celerinatantimonas diazotrophica</name>
    <dbReference type="NCBI Taxonomy" id="412034"/>
    <lineage>
        <taxon>Bacteria</taxon>
        <taxon>Pseudomonadati</taxon>
        <taxon>Pseudomonadota</taxon>
        <taxon>Gammaproteobacteria</taxon>
        <taxon>Celerinatantimonadaceae</taxon>
        <taxon>Celerinatantimonas</taxon>
    </lineage>
</organism>
<evidence type="ECO:0000256" key="2">
    <source>
        <dbReference type="ARBA" id="ARBA00007942"/>
    </source>
</evidence>
<keyword evidence="9 12" id="KW-0472">Membrane</keyword>
<dbReference type="EMBL" id="SMGD01000016">
    <property type="protein sequence ID" value="TCK46919.1"/>
    <property type="molecule type" value="Genomic_DNA"/>
</dbReference>
<name>A0A4R1J9Y7_9GAMM</name>
<keyword evidence="5" id="KW-1003">Cell membrane</keyword>
<comment type="subcellular location">
    <subcellularLocation>
        <location evidence="1">Cell inner membrane</location>
        <topology evidence="1">Multi-pass membrane protein</topology>
    </subcellularLocation>
</comment>
<dbReference type="Proteomes" id="UP000295565">
    <property type="component" value="Unassembled WGS sequence"/>
</dbReference>
<feature type="transmembrane region" description="Helical" evidence="12">
    <location>
        <begin position="115"/>
        <end position="133"/>
    </location>
</feature>
<evidence type="ECO:0000256" key="5">
    <source>
        <dbReference type="ARBA" id="ARBA00022475"/>
    </source>
</evidence>
<evidence type="ECO:0000256" key="7">
    <source>
        <dbReference type="ARBA" id="ARBA00022692"/>
    </source>
</evidence>
<dbReference type="NCBIfam" id="NF011961">
    <property type="entry name" value="PRK15432.1"/>
    <property type="match status" value="1"/>
</dbReference>
<dbReference type="OrthoDB" id="6384190at2"/>
<keyword evidence="6" id="KW-0997">Cell inner membrane</keyword>
<reference evidence="13 14" key="1">
    <citation type="submission" date="2019-03" db="EMBL/GenBank/DDBJ databases">
        <title>Genomic Encyclopedia of Type Strains, Phase IV (KMG-IV): sequencing the most valuable type-strain genomes for metagenomic binning, comparative biology and taxonomic classification.</title>
        <authorList>
            <person name="Goeker M."/>
        </authorList>
    </citation>
    <scope>NUCLEOTIDE SEQUENCE [LARGE SCALE GENOMIC DNA]</scope>
    <source>
        <strain evidence="13 14">DSM 18577</strain>
    </source>
</reference>
<comment type="caution">
    <text evidence="13">The sequence shown here is derived from an EMBL/GenBank/DDBJ whole genome shotgun (WGS) entry which is preliminary data.</text>
</comment>
<evidence type="ECO:0000256" key="4">
    <source>
        <dbReference type="ARBA" id="ARBA00022448"/>
    </source>
</evidence>
<keyword evidence="7 12" id="KW-0812">Transmembrane</keyword>
<dbReference type="InterPro" id="IPR001851">
    <property type="entry name" value="ABC_transp_permease"/>
</dbReference>
<keyword evidence="8 12" id="KW-1133">Transmembrane helix</keyword>
<evidence type="ECO:0000256" key="3">
    <source>
        <dbReference type="ARBA" id="ARBA00011262"/>
    </source>
</evidence>
<dbReference type="RefSeq" id="WP_131913818.1">
    <property type="nucleotide sequence ID" value="NZ_OU594967.1"/>
</dbReference>
<dbReference type="Pfam" id="PF02653">
    <property type="entry name" value="BPD_transp_2"/>
    <property type="match status" value="1"/>
</dbReference>
<comment type="similarity">
    <text evidence="2">Belongs to the binding-protein-dependent transport system permease family. AraH/RbsC subfamily.</text>
</comment>
<feature type="transmembrane region" description="Helical" evidence="12">
    <location>
        <begin position="36"/>
        <end position="56"/>
    </location>
</feature>
<evidence type="ECO:0000313" key="13">
    <source>
        <dbReference type="EMBL" id="TCK46919.1"/>
    </source>
</evidence>
<keyword evidence="14" id="KW-1185">Reference proteome</keyword>
<dbReference type="AlphaFoldDB" id="A0A4R1J9Y7"/>
<dbReference type="CDD" id="cd06579">
    <property type="entry name" value="TM_PBP1_transp_AraH_like"/>
    <property type="match status" value="1"/>
</dbReference>
<evidence type="ECO:0000256" key="1">
    <source>
        <dbReference type="ARBA" id="ARBA00004429"/>
    </source>
</evidence>
<feature type="transmembrane region" description="Helical" evidence="12">
    <location>
        <begin position="12"/>
        <end position="30"/>
    </location>
</feature>
<sequence length="327" mass="35290">MLDFFKDKRELTLLMAIALLFIVIAITRSLSVSDLFMIYNSSQILILLAIGATFVIVTRNIDVSVGSTMGLSAVICGTLMTHGSSVYVAMFMALLVGIICGIFNGVVVAVLRIPAIVATLGTLGLYKGVMLLITQGKWIEDLPNTIKVLSYNLLPNVNTSGVFALMMGVLFYLLLSRSAYGRKFYAVGDNLQGARLMGVKTEQTIILAFAINGMMAAMAGMVFASQIGFIPNSTGNGMEMKAIAACVLGGISLLGGVGSLWGAVLGAYFLTQIDTILVLLKFPAYWNNFIAGLIVILVIVLDGRLRMMVQKSIKEKKYARFIHRGDQ</sequence>